<dbReference type="GO" id="GO:0016020">
    <property type="term" value="C:membrane"/>
    <property type="evidence" value="ECO:0007669"/>
    <property type="project" value="UniProtKB-SubCell"/>
</dbReference>
<protein>
    <submittedName>
        <fullName evidence="7">Uncharacterized membrane protein</fullName>
    </submittedName>
</protein>
<feature type="transmembrane region" description="Helical" evidence="6">
    <location>
        <begin position="105"/>
        <end position="131"/>
    </location>
</feature>
<dbReference type="OrthoDB" id="329551at2157"/>
<feature type="transmembrane region" description="Helical" evidence="6">
    <location>
        <begin position="45"/>
        <end position="64"/>
    </location>
</feature>
<keyword evidence="3 6" id="KW-1133">Transmembrane helix</keyword>
<comment type="subcellular location">
    <subcellularLocation>
        <location evidence="1">Membrane</location>
        <topology evidence="1">Multi-pass membrane protein</topology>
    </subcellularLocation>
</comment>
<dbReference type="PANTHER" id="PTHR36460:SF1">
    <property type="entry name" value="UPF0132 DOMAIN PROTEIN (AFU_ORTHOLOGUE AFUA_3G10255)"/>
    <property type="match status" value="1"/>
</dbReference>
<name>A0A238XJD5_HALVU</name>
<keyword evidence="8" id="KW-1185">Reference proteome</keyword>
<feature type="region of interest" description="Disordered" evidence="5">
    <location>
        <begin position="1"/>
        <end position="38"/>
    </location>
</feature>
<feature type="transmembrane region" description="Helical" evidence="6">
    <location>
        <begin position="76"/>
        <end position="99"/>
    </location>
</feature>
<proteinExistence type="predicted"/>
<evidence type="ECO:0000256" key="5">
    <source>
        <dbReference type="SAM" id="MobiDB-lite"/>
    </source>
</evidence>
<keyword evidence="4 6" id="KW-0472">Membrane</keyword>
<reference evidence="7 8" key="1">
    <citation type="submission" date="2017-06" db="EMBL/GenBank/DDBJ databases">
        <authorList>
            <person name="Kim H.J."/>
            <person name="Triplett B.A."/>
        </authorList>
    </citation>
    <scope>NUCLEOTIDE SEQUENCE [LARGE SCALE GENOMIC DNA]</scope>
    <source>
        <strain evidence="7 8">DSM 8800</strain>
    </source>
</reference>
<dbReference type="PANTHER" id="PTHR36460">
    <property type="entry name" value="UPF0132 DOMAIN PROTEIN (AFU_ORTHOLOGUE AFUA_3G10255)"/>
    <property type="match status" value="1"/>
</dbReference>
<keyword evidence="2 6" id="KW-0812">Transmembrane</keyword>
<evidence type="ECO:0000256" key="6">
    <source>
        <dbReference type="SAM" id="Phobius"/>
    </source>
</evidence>
<gene>
    <name evidence="7" type="ORF">SAMN06264855_11831</name>
</gene>
<evidence type="ECO:0000256" key="2">
    <source>
        <dbReference type="ARBA" id="ARBA00022692"/>
    </source>
</evidence>
<sequence length="156" mass="16245">MSSESTASGESRDGDTIEGNGMDGDEADVAGETTTESDTGLASNVAGALTYLLGPITGILFYIIETEDRFVRFHAAQSIVVFGGLFALSIVFTVVGAVLAAVPVIGWVVGIVLGLVSLLLAPIGLVLWLLLMYKAYVGEEYALPVVGGVVENNMMN</sequence>
<evidence type="ECO:0000256" key="3">
    <source>
        <dbReference type="ARBA" id="ARBA00022989"/>
    </source>
</evidence>
<evidence type="ECO:0000256" key="4">
    <source>
        <dbReference type="ARBA" id="ARBA00023136"/>
    </source>
</evidence>
<dbReference type="EMBL" id="FZNQ01000018">
    <property type="protein sequence ID" value="SNR58593.1"/>
    <property type="molecule type" value="Genomic_DNA"/>
</dbReference>
<evidence type="ECO:0000313" key="8">
    <source>
        <dbReference type="Proteomes" id="UP000198397"/>
    </source>
</evidence>
<dbReference type="RefSeq" id="WP_218818951.1">
    <property type="nucleotide sequence ID" value="NZ_FZNQ01000018.1"/>
</dbReference>
<accession>A0A238XJD5</accession>
<dbReference type="InterPro" id="IPR019109">
    <property type="entry name" value="MamF_MmsF"/>
</dbReference>
<evidence type="ECO:0000313" key="7">
    <source>
        <dbReference type="EMBL" id="SNR58593.1"/>
    </source>
</evidence>
<evidence type="ECO:0000256" key="1">
    <source>
        <dbReference type="ARBA" id="ARBA00004141"/>
    </source>
</evidence>
<dbReference type="Pfam" id="PF09685">
    <property type="entry name" value="MamF_MmsF"/>
    <property type="match status" value="1"/>
</dbReference>
<dbReference type="Proteomes" id="UP000198397">
    <property type="component" value="Unassembled WGS sequence"/>
</dbReference>
<dbReference type="AlphaFoldDB" id="A0A238XJD5"/>
<organism evidence="7 8">
    <name type="scientific">Halorubrum vacuolatum</name>
    <name type="common">Natronobacterium vacuolatum</name>
    <dbReference type="NCBI Taxonomy" id="63740"/>
    <lineage>
        <taxon>Archaea</taxon>
        <taxon>Methanobacteriati</taxon>
        <taxon>Methanobacteriota</taxon>
        <taxon>Stenosarchaea group</taxon>
        <taxon>Halobacteria</taxon>
        <taxon>Halobacteriales</taxon>
        <taxon>Haloferacaceae</taxon>
        <taxon>Halorubrum</taxon>
    </lineage>
</organism>